<name>A0AAD5UCK4_9FUNG</name>
<keyword evidence="1" id="KW-0175">Coiled coil</keyword>
<gene>
    <name evidence="2" type="ORF">HK103_007298</name>
</gene>
<protein>
    <submittedName>
        <fullName evidence="2">Uncharacterized protein</fullName>
    </submittedName>
</protein>
<evidence type="ECO:0000256" key="1">
    <source>
        <dbReference type="SAM" id="Coils"/>
    </source>
</evidence>
<dbReference type="Proteomes" id="UP001210925">
    <property type="component" value="Unassembled WGS sequence"/>
</dbReference>
<organism evidence="2 3">
    <name type="scientific">Boothiomyces macroporosus</name>
    <dbReference type="NCBI Taxonomy" id="261099"/>
    <lineage>
        <taxon>Eukaryota</taxon>
        <taxon>Fungi</taxon>
        <taxon>Fungi incertae sedis</taxon>
        <taxon>Chytridiomycota</taxon>
        <taxon>Chytridiomycota incertae sedis</taxon>
        <taxon>Chytridiomycetes</taxon>
        <taxon>Rhizophydiales</taxon>
        <taxon>Terramycetaceae</taxon>
        <taxon>Boothiomyces</taxon>
    </lineage>
</organism>
<evidence type="ECO:0000313" key="2">
    <source>
        <dbReference type="EMBL" id="KAJ3254245.1"/>
    </source>
</evidence>
<feature type="coiled-coil region" evidence="1">
    <location>
        <begin position="111"/>
        <end position="177"/>
    </location>
</feature>
<accession>A0AAD5UCK4</accession>
<reference evidence="2" key="1">
    <citation type="submission" date="2020-05" db="EMBL/GenBank/DDBJ databases">
        <title>Phylogenomic resolution of chytrid fungi.</title>
        <authorList>
            <person name="Stajich J.E."/>
            <person name="Amses K."/>
            <person name="Simmons R."/>
            <person name="Seto K."/>
            <person name="Myers J."/>
            <person name="Bonds A."/>
            <person name="Quandt C.A."/>
            <person name="Barry K."/>
            <person name="Liu P."/>
            <person name="Grigoriev I."/>
            <person name="Longcore J.E."/>
            <person name="James T.Y."/>
        </authorList>
    </citation>
    <scope>NUCLEOTIDE SEQUENCE</scope>
    <source>
        <strain evidence="2">PLAUS21</strain>
    </source>
</reference>
<sequence length="289" mass="32856">MELTPINAEPELVPKDLTTSNNSIQQLLDSTQMISHQLSQFLSTTVQINPQEDLVTQLSSIFRHQQQINQLQYSVSTANYMANIANFTRTKKLEGIILRGQQEIITLSKTITNLRATIQNLDMDVEAQRQEAQRLNSVLKDTQNVLNNAIIQYRKELDEQKRVLDSTAEKLDKLSQTRIKTDFLVDSGILFGCILLLRNSLTMTAVDSLSSFLPKKNRKYVERLIQLVTFIALFTRLRKFLLALGIHGGVGTVFSYLKAVTGLDIGKSIDNVNEFMKLPPRDFDRKLLK</sequence>
<evidence type="ECO:0000313" key="3">
    <source>
        <dbReference type="Proteomes" id="UP001210925"/>
    </source>
</evidence>
<keyword evidence="3" id="KW-1185">Reference proteome</keyword>
<dbReference type="AlphaFoldDB" id="A0AAD5UCK4"/>
<dbReference type="EMBL" id="JADGKB010000089">
    <property type="protein sequence ID" value="KAJ3254245.1"/>
    <property type="molecule type" value="Genomic_DNA"/>
</dbReference>
<proteinExistence type="predicted"/>
<comment type="caution">
    <text evidence="2">The sequence shown here is derived from an EMBL/GenBank/DDBJ whole genome shotgun (WGS) entry which is preliminary data.</text>
</comment>